<keyword evidence="1" id="KW-0378">Hydrolase</keyword>
<sequence length="248" mass="27489">MKGRILFIHGYTQNSQTFYAKTSALRKKLIKSGYEPVYLNGPLLLTPADFPGEDFGKFQSGDDDFRAWWIKPGQTNAGIDITEAIDTVKKYVDEENAEGKETTKQDIVGVIGFSQGAALGGLIHNKFEELFGHTLKFSILYSGFKLDTSKNSGNEDLKQYYPSKPNGKILHVIGELDTVIDESRALSLVDVLGGDILKHPGGHFVPNSKVYVEKVVAWIASTEVEPKAEEKEDKEEEDILAMMDKLGV</sequence>
<gene>
    <name evidence="1" type="ORF">CLIB1444_08S03818</name>
</gene>
<evidence type="ECO:0000313" key="1">
    <source>
        <dbReference type="EMBL" id="CAH6722186.1"/>
    </source>
</evidence>
<reference evidence="1" key="1">
    <citation type="submission" date="2022-06" db="EMBL/GenBank/DDBJ databases">
        <authorList>
            <person name="Legras J.-L."/>
            <person name="Devillers H."/>
            <person name="Grondin C."/>
        </authorList>
    </citation>
    <scope>NUCLEOTIDE SEQUENCE</scope>
    <source>
        <strain evidence="1">CLIB 1444</strain>
    </source>
</reference>
<dbReference type="EMBL" id="CALSDN010000008">
    <property type="protein sequence ID" value="CAH6722186.1"/>
    <property type="molecule type" value="Genomic_DNA"/>
</dbReference>
<comment type="caution">
    <text evidence="1">The sequence shown here is derived from an EMBL/GenBank/DDBJ whole genome shotgun (WGS) entry which is preliminary data.</text>
</comment>
<organism evidence="1 2">
    <name type="scientific">[Candida] jaroonii</name>
    <dbReference type="NCBI Taxonomy" id="467808"/>
    <lineage>
        <taxon>Eukaryota</taxon>
        <taxon>Fungi</taxon>
        <taxon>Dikarya</taxon>
        <taxon>Ascomycota</taxon>
        <taxon>Saccharomycotina</taxon>
        <taxon>Pichiomycetes</taxon>
        <taxon>Debaryomycetaceae</taxon>
        <taxon>Yamadazyma</taxon>
    </lineage>
</organism>
<protein>
    <submittedName>
        <fullName evidence="1">Family of serine hydrolases 3</fullName>
    </submittedName>
</protein>
<accession>A0ACA9YBM5</accession>
<dbReference type="Proteomes" id="UP001152531">
    <property type="component" value="Unassembled WGS sequence"/>
</dbReference>
<name>A0ACA9YBM5_9ASCO</name>
<evidence type="ECO:0000313" key="2">
    <source>
        <dbReference type="Proteomes" id="UP001152531"/>
    </source>
</evidence>
<proteinExistence type="predicted"/>
<keyword evidence="2" id="KW-1185">Reference proteome</keyword>